<evidence type="ECO:0000256" key="4">
    <source>
        <dbReference type="ARBA" id="ARBA00023136"/>
    </source>
</evidence>
<keyword evidence="8" id="KW-1185">Reference proteome</keyword>
<evidence type="ECO:0000313" key="8">
    <source>
        <dbReference type="Proteomes" id="UP000517753"/>
    </source>
</evidence>
<feature type="transmembrane region" description="Helical" evidence="5">
    <location>
        <begin position="27"/>
        <end position="46"/>
    </location>
</feature>
<reference evidence="7 8" key="1">
    <citation type="submission" date="2020-07" db="EMBL/GenBank/DDBJ databases">
        <authorList>
            <person name="Partida-Martinez L."/>
            <person name="Huntemann M."/>
            <person name="Clum A."/>
            <person name="Wang J."/>
            <person name="Palaniappan K."/>
            <person name="Ritter S."/>
            <person name="Chen I.-M."/>
            <person name="Stamatis D."/>
            <person name="Reddy T."/>
            <person name="O'Malley R."/>
            <person name="Daum C."/>
            <person name="Shapiro N."/>
            <person name="Ivanova N."/>
            <person name="Kyrpides N."/>
            <person name="Woyke T."/>
        </authorList>
    </citation>
    <scope>NUCLEOTIDE SEQUENCE [LARGE SCALE GENOMIC DNA]</scope>
    <source>
        <strain evidence="7 8">AS2.3</strain>
    </source>
</reference>
<evidence type="ECO:0000256" key="1">
    <source>
        <dbReference type="ARBA" id="ARBA00004167"/>
    </source>
</evidence>
<dbReference type="Proteomes" id="UP000517753">
    <property type="component" value="Unassembled WGS sequence"/>
</dbReference>
<evidence type="ECO:0000313" key="7">
    <source>
        <dbReference type="EMBL" id="NYD90884.1"/>
    </source>
</evidence>
<evidence type="ECO:0000259" key="6">
    <source>
        <dbReference type="Pfam" id="PF04357"/>
    </source>
</evidence>
<evidence type="ECO:0000256" key="5">
    <source>
        <dbReference type="SAM" id="Phobius"/>
    </source>
</evidence>
<dbReference type="InterPro" id="IPR007452">
    <property type="entry name" value="TamB_C"/>
</dbReference>
<evidence type="ECO:0000256" key="2">
    <source>
        <dbReference type="ARBA" id="ARBA00022692"/>
    </source>
</evidence>
<sequence length="1412" mass="147765">MAQPEHDATDTPVAVTKRPLWQRILKWVLIAVLGVVVLAGVVVLGINTDPGRRFVANRIGGYTAASGLNIKVGRIDGSLYGQMVLSDVRVADPKGVFLTSPKLSVDWRPFAFASNHVDVRSLSTDLVTLARRPELKQTPSDPNAPLLPDLDIDVNRLHVGRLVIARPVTGQTHMVRIDGAVHIADRRAQLVTDAAALKGAGIAGGDRLHLKLDAVPEQNKLDVDLKLDAPVGGVVATMGGLKAPLTATVDGRGSWKAWQGRALATLGGGQLANVNVNARDGHIELRGFATPGLYLQGPVERLTAPRLDLAIDTTLNDRKADTRMRLKSSALAVDAGGILDLASSRFGNFAVDARLLTPGAIAPNVRGRDVMARVVLDGAFATPTVNYKINAAALGFGTTTVENVYAEGLARVNSDRILVPVNARARRVTGLNAAVGGLANNVRIQGDFAISMPNILSDNLRIRSDNIDATAIIVANTQTGRYTGALKGRVNNYRLESIGILDLSTDAKLVPGARGGFGITGRVVAQTKQLFNSGVRDFLGGNAVVRSDIGYSPEGIVTFANLRMNAPQFRITRGEGRFDPASGAVAVSADAYSTQYGPLTARVTGSADAPVVVLRAARPGVGVGLVNLNARIVGRGGAYAVNASGGTNYGPFTADVLVRPSPQLTVDVNRLVFAGITGRGRVAATPAGPFAGALQFAGRGINGNVRLGNQGGNQRADITARAFNATIPGYADFTIGRAIVDASVVMTPKAPQVVADVQVADTRYNAFVIQAMRAKVNYVGGRGTAQALLTGSSGVPLRVALNARLSPDDYLIAAQGQANNIPFRTVNPAHVTKAGNGYRLAATRIDFGQGPTAGSTRVAGSFGGGVTAAQARLDRLNLSMLSAFMPNLGLSGAVTGSLDYRQQGASIPQADARLTIAGFQRTGLAAVSEPVDVQFVGRLVPDGGEARALVKRGPTTVGRLLATLRPLPPGAGSWMTRLMQAPLSGGIRYNGPSGVLFSLAALPNQQLSGPIAVAADFSGRVAAPQLTGLIRADNLTYDNETYGTRLSQMKIAARFTNDRLDLTNLSARAGNGSVQAQGSVGLAAASGFPIDLRARLDNAQLAKSDSLAATTSGTVRFTYGRDGGLLQGNLNIPEARYEIIRQGSAEVPELTGIRRKSQIVTPRPTDRPKPAPVSLIKLDLTIRADNQLFVSGMGLESEWEMNLKVGGTSVAPVITGGLDLVRGTYSFAGKRFEVTRGTIRFRGGQLTDPDINIQASTTVNGITAVIAITGTGQRPQIAFTSTPALPQDEVLSRLLFGTNPENLSATEALQLASALNSLRGSGGGGLNPLGKLRSATGFDRLRVLGADEASGRGTSLAAGKYLTDNIYVEIVTDARGYTATQLEIALTKALSLLTSTGSAGGSDARLKYSKDY</sequence>
<dbReference type="GO" id="GO:0005886">
    <property type="term" value="C:plasma membrane"/>
    <property type="evidence" value="ECO:0007669"/>
    <property type="project" value="InterPro"/>
</dbReference>
<organism evidence="7 8">
    <name type="scientific">Sphingomonas melonis</name>
    <dbReference type="NCBI Taxonomy" id="152682"/>
    <lineage>
        <taxon>Bacteria</taxon>
        <taxon>Pseudomonadati</taxon>
        <taxon>Pseudomonadota</taxon>
        <taxon>Alphaproteobacteria</taxon>
        <taxon>Sphingomonadales</taxon>
        <taxon>Sphingomonadaceae</taxon>
        <taxon>Sphingomonas</taxon>
    </lineage>
</organism>
<feature type="domain" description="Translocation and assembly module TamB C-terminal" evidence="6">
    <location>
        <begin position="1064"/>
        <end position="1412"/>
    </location>
</feature>
<protein>
    <submittedName>
        <fullName evidence="7">Translocation and assembly module TamB</fullName>
    </submittedName>
</protein>
<dbReference type="PANTHER" id="PTHR36985:SF1">
    <property type="entry name" value="TRANSLOCATION AND ASSEMBLY MODULE SUBUNIT TAMB"/>
    <property type="match status" value="1"/>
</dbReference>
<dbReference type="Pfam" id="PF04357">
    <property type="entry name" value="TamB"/>
    <property type="match status" value="1"/>
</dbReference>
<comment type="caution">
    <text evidence="7">The sequence shown here is derived from an EMBL/GenBank/DDBJ whole genome shotgun (WGS) entry which is preliminary data.</text>
</comment>
<reference evidence="7 8" key="2">
    <citation type="submission" date="2020-08" db="EMBL/GenBank/DDBJ databases">
        <title>The Agave Microbiome: Exploring the role of microbial communities in plant adaptations to desert environments.</title>
        <authorList>
            <person name="Partida-Martinez L.P."/>
        </authorList>
    </citation>
    <scope>NUCLEOTIDE SEQUENCE [LARGE SCALE GENOMIC DNA]</scope>
    <source>
        <strain evidence="7 8">AS2.3</strain>
    </source>
</reference>
<keyword evidence="4 5" id="KW-0472">Membrane</keyword>
<proteinExistence type="predicted"/>
<dbReference type="GO" id="GO:0009306">
    <property type="term" value="P:protein secretion"/>
    <property type="evidence" value="ECO:0007669"/>
    <property type="project" value="InterPro"/>
</dbReference>
<dbReference type="EMBL" id="JACCBY010000003">
    <property type="protein sequence ID" value="NYD90884.1"/>
    <property type="molecule type" value="Genomic_DNA"/>
</dbReference>
<dbReference type="GO" id="GO:0097347">
    <property type="term" value="C:TAM protein secretion complex"/>
    <property type="evidence" value="ECO:0007669"/>
    <property type="project" value="TreeGrafter"/>
</dbReference>
<name>A0A7Y9FP86_9SPHN</name>
<keyword evidence="2 5" id="KW-0812">Transmembrane</keyword>
<evidence type="ECO:0000256" key="3">
    <source>
        <dbReference type="ARBA" id="ARBA00022989"/>
    </source>
</evidence>
<keyword evidence="3 5" id="KW-1133">Transmembrane helix</keyword>
<dbReference type="RefSeq" id="WP_179509299.1">
    <property type="nucleotide sequence ID" value="NZ_JACCBY010000003.1"/>
</dbReference>
<accession>A0A7Y9FP86</accession>
<comment type="subcellular location">
    <subcellularLocation>
        <location evidence="1">Membrane</location>
        <topology evidence="1">Single-pass membrane protein</topology>
    </subcellularLocation>
</comment>
<gene>
    <name evidence="7" type="ORF">HD841_002681</name>
</gene>
<dbReference type="PANTHER" id="PTHR36985">
    <property type="entry name" value="TRANSLOCATION AND ASSEMBLY MODULE SUBUNIT TAMB"/>
    <property type="match status" value="1"/>
</dbReference>